<evidence type="ECO:0000313" key="2">
    <source>
        <dbReference type="Proteomes" id="UP000317093"/>
    </source>
</evidence>
<organism evidence="1 2">
    <name type="scientific">Kolteria novifilia</name>
    <dbReference type="NCBI Taxonomy" id="2527975"/>
    <lineage>
        <taxon>Bacteria</taxon>
        <taxon>Pseudomonadati</taxon>
        <taxon>Planctomycetota</taxon>
        <taxon>Planctomycetia</taxon>
        <taxon>Kolteriales</taxon>
        <taxon>Kolteriaceae</taxon>
        <taxon>Kolteria</taxon>
    </lineage>
</organism>
<evidence type="ECO:0008006" key="3">
    <source>
        <dbReference type="Google" id="ProtNLM"/>
    </source>
</evidence>
<dbReference type="RefSeq" id="WP_145257620.1">
    <property type="nucleotide sequence ID" value="NZ_CP036279.1"/>
</dbReference>
<dbReference type="InterPro" id="IPR053202">
    <property type="entry name" value="EGF_Rcpt_Signaling_Reg"/>
</dbReference>
<dbReference type="EMBL" id="CP036279">
    <property type="protein sequence ID" value="QDU60969.1"/>
    <property type="molecule type" value="Genomic_DNA"/>
</dbReference>
<reference evidence="1 2" key="1">
    <citation type="submission" date="2019-02" db="EMBL/GenBank/DDBJ databases">
        <title>Deep-cultivation of Planctomycetes and their phenomic and genomic characterization uncovers novel biology.</title>
        <authorList>
            <person name="Wiegand S."/>
            <person name="Jogler M."/>
            <person name="Boedeker C."/>
            <person name="Pinto D."/>
            <person name="Vollmers J."/>
            <person name="Rivas-Marin E."/>
            <person name="Kohn T."/>
            <person name="Peeters S.H."/>
            <person name="Heuer A."/>
            <person name="Rast P."/>
            <person name="Oberbeckmann S."/>
            <person name="Bunk B."/>
            <person name="Jeske O."/>
            <person name="Meyerdierks A."/>
            <person name="Storesund J.E."/>
            <person name="Kallscheuer N."/>
            <person name="Luecker S."/>
            <person name="Lage O.M."/>
            <person name="Pohl T."/>
            <person name="Merkel B.J."/>
            <person name="Hornburger P."/>
            <person name="Mueller R.-W."/>
            <person name="Bruemmer F."/>
            <person name="Labrenz M."/>
            <person name="Spormann A.M."/>
            <person name="Op den Camp H."/>
            <person name="Overmann J."/>
            <person name="Amann R."/>
            <person name="Jetten M.S.M."/>
            <person name="Mascher T."/>
            <person name="Medema M.H."/>
            <person name="Devos D.P."/>
            <person name="Kaster A.-K."/>
            <person name="Ovreas L."/>
            <person name="Rohde M."/>
            <person name="Galperin M.Y."/>
            <person name="Jogler C."/>
        </authorList>
    </citation>
    <scope>NUCLEOTIDE SEQUENCE [LARGE SCALE GENOMIC DNA]</scope>
    <source>
        <strain evidence="1 2">Pan216</strain>
    </source>
</reference>
<accession>A0A518B1W3</accession>
<dbReference type="KEGG" id="knv:Pan216_18220"/>
<dbReference type="GO" id="GO:0006888">
    <property type="term" value="P:endoplasmic reticulum to Golgi vesicle-mediated transport"/>
    <property type="evidence" value="ECO:0007669"/>
    <property type="project" value="TreeGrafter"/>
</dbReference>
<name>A0A518B1W3_9BACT</name>
<gene>
    <name evidence="1" type="ORF">Pan216_18220</name>
</gene>
<dbReference type="PANTHER" id="PTHR34009:SF2">
    <property type="entry name" value="PROTEIN STAR"/>
    <property type="match status" value="1"/>
</dbReference>
<dbReference type="AlphaFoldDB" id="A0A518B1W3"/>
<dbReference type="InterPro" id="IPR029063">
    <property type="entry name" value="SAM-dependent_MTases_sf"/>
</dbReference>
<dbReference type="GO" id="GO:0005737">
    <property type="term" value="C:cytoplasm"/>
    <property type="evidence" value="ECO:0007669"/>
    <property type="project" value="GOC"/>
</dbReference>
<dbReference type="GO" id="GO:0005886">
    <property type="term" value="C:plasma membrane"/>
    <property type="evidence" value="ECO:0007669"/>
    <property type="project" value="TreeGrafter"/>
</dbReference>
<dbReference type="SUPFAM" id="SSF53335">
    <property type="entry name" value="S-adenosyl-L-methionine-dependent methyltransferases"/>
    <property type="match status" value="1"/>
</dbReference>
<dbReference type="OrthoDB" id="9810122at2"/>
<protein>
    <recommendedName>
        <fullName evidence="3">Methyltransferase FkbM domain-containing protein</fullName>
    </recommendedName>
</protein>
<sequence length="284" mass="32491">MAKPSQWLHEHAHDVTSQFGEDGIIEKALETIGQRDGWCVEFGAWDGKHLSNTHTLIADKGYSAVLIEGDPQRYQELCARHGERENVVPMNAFVGFEASDSLDTLLDKTAIPKQFDLLSIDIDGNDYHAWNAVTTYRPKLVVIEYNPSTANDVDFVQDADPTINHGSSLLALDRLAKEKGYELIATTTTNGIFVDAQYFPLFEIEDNSVRAMRTDEWLVTHLFCGYDGTVFVRGYGTLPWHEIKYNESRMQFLPKWLRKYPHNYSKTQAFVADLYNRWFNKRSA</sequence>
<keyword evidence="2" id="KW-1185">Reference proteome</keyword>
<dbReference type="PANTHER" id="PTHR34009">
    <property type="entry name" value="PROTEIN STAR"/>
    <property type="match status" value="1"/>
</dbReference>
<evidence type="ECO:0000313" key="1">
    <source>
        <dbReference type="EMBL" id="QDU60969.1"/>
    </source>
</evidence>
<dbReference type="Proteomes" id="UP000317093">
    <property type="component" value="Chromosome"/>
</dbReference>
<proteinExistence type="predicted"/>
<dbReference type="GO" id="GO:0016197">
    <property type="term" value="P:endosomal transport"/>
    <property type="evidence" value="ECO:0007669"/>
    <property type="project" value="TreeGrafter"/>
</dbReference>